<dbReference type="Pfam" id="PF00557">
    <property type="entry name" value="Peptidase_M24"/>
    <property type="match status" value="1"/>
</dbReference>
<gene>
    <name evidence="10" type="primary">ampp</name>
    <name evidence="10" type="ORF">AK812_SmicGene20220</name>
</gene>
<dbReference type="GO" id="GO:0070006">
    <property type="term" value="F:metalloaminopeptidase activity"/>
    <property type="evidence" value="ECO:0007669"/>
    <property type="project" value="InterPro"/>
</dbReference>
<dbReference type="InterPro" id="IPR050422">
    <property type="entry name" value="X-Pro_aminopeptidase_P"/>
</dbReference>
<dbReference type="InterPro" id="IPR000587">
    <property type="entry name" value="Creatinase_N"/>
</dbReference>
<sequence length="2845" mass="314776">MGGLNTPKPETQNEAAMALTGSYWPCPSFSPSLARRPVPLQRTARELCPWSDCVALLHRKKIGSGICTSALHVQQSQDALKVKHLEFDVLIAHALLDGAAIYSQVLTAEVASELREYHAGLLCATSVDEVDEPAELQVPATFKLPALSLLQVTNQVSPFVNFLTSHTIQRQEQIELFSASKSLSKAAVQQLYDLCRSQPLLGRCICLSLSPPGCAAALPTARRIQQMYLGLTADALLQSFKSDAWRYLKFIEVNDAVGCPQSLLELLSVLLALRNSPELLKAYNTVRNPKKVTMENLSTVLATYHEQTVQPSLDLLSNHIRQDVISRLDKQGSVIRYEGLALQSLEADAIRRTVLIHGLPPFTTKSQIDHNMHYLLQQAQLTESDIQTTSNHVNTSTNAFMKITFLQESTSKHFFQTFKQKKRWYHSNEHEDAPLRIERDVPMLERIERTPLHAVMDSLTKPQPPALDEYLRCDFNSLQVWDNAEETLLAQVLHLPDKHLSYACYLLVVPRFFEEVRTHFPRVFGDKLASTIQFMQAYASASRHATTALRYHFSQTKDISNLSREDAIRSFPYPIYPVELSEELSTQLSKNPNFSLQGFLGMQTQIQQAVSDLGINLEDYGRKGKGTTRNKGKGKGKRPERNKGYQSDMYRNQAEEEEDTEEDYKPKGGKGSRMTASKRDAARVSVAEDILAKLPRNYVDPKYVEEKEVGLKEVAKYDQLLLFAKKYDFHLLAIQVTLQIIPHPVTVFCVYAPSQVENSEEDLARKLDFWDTLDTLISSHSNADHLIVMGDFNARLAQEMDRDAPGLGPNVWDKRQALQDADRDNAVYLQEFVKDGHDKGRAMSFYQTLPGPGLYPLGQPPECQLRQWRPILLRGLPESPLLEAREVRFLGHRLATLLGGLKHSLRNLAFDPIVAPAQVVVVSDVRPTPALHGRLQALVSMATSTASLSTVPGIEAGDGTVSTGAGGEGDIGEVAVAAASRTLAASFTQALPAEGSAALKPWDHLRRLVEARHHSSHFGSASTGTGQSIAGSSSRSSALHYSSLLKQIRGDAPPGADGKLERPRLDQDVAVEAHARLDRSLAEAWEEHSQAPLDFARNAFLHRTKIYEAFLAHTSGTSHSALRLFSSLEDKLLRLKSSQASLPPAFELLQLLDPAMYSFKEPPITFWDAYFEFTRVAGTHCLEYVMETASGFIKKRDFCTSAWLLAPFPQLKPLACSGSLVAAHCPCCYRPGKPFCDDCDPKGSADRLQGLRALLKAHELDAYIVTSEDAHGSEYVASADERRSFLTGFSGSAGSAIVTEKQALLWTDSRYFLQAEKQLAGTEWVLMRQFQPSVPSLADWVRSNLNGKCVGVDLRFVPAEVAKEWTSKWGSHVCLKEVKANLVDAIWTTRPDDPCNPVELHPLDLAGESVPQKIRRVREAVDKEGANVCVVSALDQIAWLFNLRGSDIEYNPLFFSYAAIFPDRVLLFLRGVEEGGNGLCAEVQASLAEAGVTVRPYMSFFDELPNELGPEDKVFLDSSFCSLATLSMVKPELRVHGLSPIERFKASKNAVEISGIKKACKRDSIALCELFAKLRRTLCRPNQDETPPTEFDVCQMMQELRRKQQLYVGDSFHTISSVGSNSAVVHYQPERDNSKVLQKSEIYLIDTGAQYKDGTTDVTRTVHFGNPSAEQKRIYTRVLQGHLSLAKAVFPEGTPGLLLDAYARGPLWQDGLQYGHGTGHGIGAYLNVHEGPAQIGGGSVPGDQILASERRRRLFLQPIVAGSLLSDEPGCYKEGEFGVRIESDILAVPATMPYKMANFLKFECLTLVPMCRELVEVSLLSPAELTWLNEYHALVWAELSEVWPEGAEPRTWLWDATRPLHSVVLLCWEEFRRDVESLQQLLDTLWKSYTQETLRDSTKVGDLLVDFWVEVLNYRLSAAGWISKVVVEQAASVPSQQQQRRQVRQEQQKRLKERKHREQEIREQDDRNADSPAVEPEVQEAAESQVEVAADVLDQVTSHSILYVMRPNLPLVDSRTLLSSLHSLPQLRQAQAALEHSYDLDLARCYYTVRCAMCLVESCVEGGSETGGALPGHKVIEDGIHELDSLISSIERDHMKVSVFLFISSLCFARHHHLSSSRTTPNAAHAANFLVPPGVLLSLLVLLRHHLQPLAASGPSAELETIQQLQLFAQETIWRIFICLKDYIIYSQLAVPGGFVSLAPSQRTGDLGIAEGTAREWAAAVGAVIVGDMDILGGLQGAAAERAAGKGVSGLEAGELHPLRQLCTPMEVPLSLLPSTFIPRMLACPATLLQRSLKMNDYALSWQLLNHFPALQGDHVEMAVRIAEQFKELRQLLETRDKPAVQEEEESESKVSSDVSGLDQQLEEELEACLAKLAETLPAAQGESGAQHVLGWLSRPLLAFYVLVDLAVSAAPFSQMSTFLLKKATHWLVAEEVGPGVEPVVADAMRSFFQTWVERLCVLIEVRPELRDRASLASIILGIETLPSEPALLKSHLNRLHTQRHAILSLVESVDLVKKGQTSASQRTLEALASCLSSNKFHSGTCCHNTQTMAELHASPALRLASAASMEVILLAVLPLLACSAIPKSTVLQQLRQREQHAEWTEEAVDEEARGRQRRFRDDRGASAHRASAQLYFGSIANFSPLLALSHFVASMASSSDFADFAAAARLDLEDVDLGGLLPPGLEESPRRATLERSPCRSCRAARLAIPSPSGIAALDLFAFHDAAVQADGAIFIRSFITEASVEALTAAICALSPLQKETRNHLSPEDCGWDFFLLLPGPPYWAAAPGMQHSLAFWLGQVRAATGWKARTDGRYARAVGPGSRTQVLLDERLGRAGDLLRQIFAEG</sequence>
<dbReference type="InterPro" id="IPR032416">
    <property type="entry name" value="Peptidase_M24_C"/>
</dbReference>
<evidence type="ECO:0000256" key="2">
    <source>
        <dbReference type="ARBA" id="ARBA00008766"/>
    </source>
</evidence>
<feature type="domain" description="Peptidase M24 C-terminal" evidence="9">
    <location>
        <begin position="1798"/>
        <end position="1860"/>
    </location>
</feature>
<evidence type="ECO:0000259" key="9">
    <source>
        <dbReference type="Pfam" id="PF16188"/>
    </source>
</evidence>
<dbReference type="GO" id="GO:0046872">
    <property type="term" value="F:metal ion binding"/>
    <property type="evidence" value="ECO:0007669"/>
    <property type="project" value="UniProtKB-KW"/>
</dbReference>
<name>A0A1Q9DQI1_SYMMI</name>
<dbReference type="FunFam" id="3.90.230.10:FF:000007">
    <property type="entry name" value="Xaa-Pro aminopeptidase P"/>
    <property type="match status" value="1"/>
</dbReference>
<keyword evidence="5" id="KW-0464">Manganese</keyword>
<feature type="region of interest" description="Disordered" evidence="6">
    <location>
        <begin position="2601"/>
        <end position="2621"/>
    </location>
</feature>
<dbReference type="EMBL" id="LSRX01000432">
    <property type="protein sequence ID" value="OLP97439.1"/>
    <property type="molecule type" value="Genomic_DNA"/>
</dbReference>
<dbReference type="Gene3D" id="3.40.350.10">
    <property type="entry name" value="Creatinase/prolidase N-terminal domain"/>
    <property type="match status" value="2"/>
</dbReference>
<dbReference type="PANTHER" id="PTHR43763">
    <property type="entry name" value="XAA-PRO AMINOPEPTIDASE 1"/>
    <property type="match status" value="1"/>
</dbReference>
<dbReference type="InterPro" id="IPR000994">
    <property type="entry name" value="Pept_M24"/>
</dbReference>
<dbReference type="OrthoDB" id="9995434at2759"/>
<evidence type="ECO:0000256" key="6">
    <source>
        <dbReference type="SAM" id="MobiDB-lite"/>
    </source>
</evidence>
<organism evidence="10 11">
    <name type="scientific">Symbiodinium microadriaticum</name>
    <name type="common">Dinoflagellate</name>
    <name type="synonym">Zooxanthella microadriatica</name>
    <dbReference type="NCBI Taxonomy" id="2951"/>
    <lineage>
        <taxon>Eukaryota</taxon>
        <taxon>Sar</taxon>
        <taxon>Alveolata</taxon>
        <taxon>Dinophyceae</taxon>
        <taxon>Suessiales</taxon>
        <taxon>Symbiodiniaceae</taxon>
        <taxon>Symbiodinium</taxon>
    </lineage>
</organism>
<dbReference type="SUPFAM" id="SSF55920">
    <property type="entry name" value="Creatinase/aminopeptidase"/>
    <property type="match status" value="1"/>
</dbReference>
<dbReference type="FunFam" id="3.40.350.10:FF:000003">
    <property type="entry name" value="Xaa-pro aminopeptidase P"/>
    <property type="match status" value="1"/>
</dbReference>
<keyword evidence="11" id="KW-1185">Reference proteome</keyword>
<dbReference type="Proteomes" id="UP000186817">
    <property type="component" value="Unassembled WGS sequence"/>
</dbReference>
<keyword evidence="10" id="KW-0645">Protease</keyword>
<evidence type="ECO:0000256" key="3">
    <source>
        <dbReference type="ARBA" id="ARBA00022723"/>
    </source>
</evidence>
<evidence type="ECO:0000256" key="4">
    <source>
        <dbReference type="ARBA" id="ARBA00022801"/>
    </source>
</evidence>
<dbReference type="InterPro" id="IPR036005">
    <property type="entry name" value="Creatinase/aminopeptidase-like"/>
</dbReference>
<comment type="similarity">
    <text evidence="2">Belongs to the peptidase M24B family.</text>
</comment>
<dbReference type="Pfam" id="PF16189">
    <property type="entry name" value="Creatinase_N_2"/>
    <property type="match status" value="1"/>
</dbReference>
<feature type="compositionally biased region" description="Basic residues" evidence="6">
    <location>
        <begin position="623"/>
        <end position="636"/>
    </location>
</feature>
<dbReference type="InterPro" id="IPR029149">
    <property type="entry name" value="Creatin/AminoP/Spt16_N"/>
</dbReference>
<evidence type="ECO:0000259" key="7">
    <source>
        <dbReference type="Pfam" id="PF00557"/>
    </source>
</evidence>
<dbReference type="SUPFAM" id="SSF53092">
    <property type="entry name" value="Creatinase/prolidase N-terminal domain"/>
    <property type="match status" value="1"/>
</dbReference>
<dbReference type="CDD" id="cd01085">
    <property type="entry name" value="APP"/>
    <property type="match status" value="1"/>
</dbReference>
<evidence type="ECO:0000256" key="5">
    <source>
        <dbReference type="ARBA" id="ARBA00023211"/>
    </source>
</evidence>
<feature type="domain" description="Creatinase N-terminal" evidence="8">
    <location>
        <begin position="1247"/>
        <end position="1370"/>
    </location>
</feature>
<feature type="compositionally biased region" description="Basic and acidic residues" evidence="6">
    <location>
        <begin position="2607"/>
        <end position="2621"/>
    </location>
</feature>
<feature type="region of interest" description="Disordered" evidence="6">
    <location>
        <begin position="1936"/>
        <end position="1979"/>
    </location>
</feature>
<dbReference type="SUPFAM" id="SSF56219">
    <property type="entry name" value="DNase I-like"/>
    <property type="match status" value="1"/>
</dbReference>
<evidence type="ECO:0000313" key="11">
    <source>
        <dbReference type="Proteomes" id="UP000186817"/>
    </source>
</evidence>
<proteinExistence type="inferred from homology"/>
<comment type="caution">
    <text evidence="10">The sequence shown here is derived from an EMBL/GenBank/DDBJ whole genome shotgun (WGS) entry which is preliminary data.</text>
</comment>
<reference evidence="10 11" key="1">
    <citation type="submission" date="2016-02" db="EMBL/GenBank/DDBJ databases">
        <title>Genome analysis of coral dinoflagellate symbionts highlights evolutionary adaptations to a symbiotic lifestyle.</title>
        <authorList>
            <person name="Aranda M."/>
            <person name="Li Y."/>
            <person name="Liew Y.J."/>
            <person name="Baumgarten S."/>
            <person name="Simakov O."/>
            <person name="Wilson M."/>
            <person name="Piel J."/>
            <person name="Ashoor H."/>
            <person name="Bougouffa S."/>
            <person name="Bajic V.B."/>
            <person name="Ryu T."/>
            <person name="Ravasi T."/>
            <person name="Bayer T."/>
            <person name="Micklem G."/>
            <person name="Kim H."/>
            <person name="Bhak J."/>
            <person name="Lajeunesse T.C."/>
            <person name="Voolstra C.R."/>
        </authorList>
    </citation>
    <scope>NUCLEOTIDE SEQUENCE [LARGE SCALE GENOMIC DNA]</scope>
    <source>
        <strain evidence="10 11">CCMP2467</strain>
    </source>
</reference>
<feature type="compositionally biased region" description="Basic and acidic residues" evidence="6">
    <location>
        <begin position="1943"/>
        <end position="1969"/>
    </location>
</feature>
<protein>
    <submittedName>
        <fullName evidence="10">Putative Xaa-Pro aminopeptidase P</fullName>
    </submittedName>
</protein>
<dbReference type="PANTHER" id="PTHR43763:SF6">
    <property type="entry name" value="XAA-PRO AMINOPEPTIDASE 1"/>
    <property type="match status" value="1"/>
</dbReference>
<dbReference type="InterPro" id="IPR036691">
    <property type="entry name" value="Endo/exonu/phosph_ase_sf"/>
</dbReference>
<comment type="cofactor">
    <cofactor evidence="1">
        <name>Mn(2+)</name>
        <dbReference type="ChEBI" id="CHEBI:29035"/>
    </cofactor>
</comment>
<dbReference type="Pfam" id="PF01321">
    <property type="entry name" value="Creatinase_N"/>
    <property type="match status" value="1"/>
</dbReference>
<dbReference type="GO" id="GO:0005737">
    <property type="term" value="C:cytoplasm"/>
    <property type="evidence" value="ECO:0007669"/>
    <property type="project" value="UniProtKB-ARBA"/>
</dbReference>
<accession>A0A1Q9DQI1</accession>
<evidence type="ECO:0000256" key="1">
    <source>
        <dbReference type="ARBA" id="ARBA00001936"/>
    </source>
</evidence>
<feature type="region of interest" description="Disordered" evidence="6">
    <location>
        <begin position="618"/>
        <end position="678"/>
    </location>
</feature>
<feature type="domain" description="Peptidase M24" evidence="7">
    <location>
        <begin position="1555"/>
        <end position="1786"/>
    </location>
</feature>
<evidence type="ECO:0000259" key="8">
    <source>
        <dbReference type="Pfam" id="PF01321"/>
    </source>
</evidence>
<evidence type="ECO:0000313" key="10">
    <source>
        <dbReference type="EMBL" id="OLP97439.1"/>
    </source>
</evidence>
<dbReference type="Pfam" id="PF16188">
    <property type="entry name" value="Peptidase_M24_C"/>
    <property type="match status" value="1"/>
</dbReference>
<feature type="region of interest" description="Disordered" evidence="6">
    <location>
        <begin position="2337"/>
        <end position="2357"/>
    </location>
</feature>
<dbReference type="InterPro" id="IPR033740">
    <property type="entry name" value="Pept_M24B"/>
</dbReference>
<keyword evidence="3" id="KW-0479">Metal-binding</keyword>
<dbReference type="Gene3D" id="3.60.10.10">
    <property type="entry name" value="Endonuclease/exonuclease/phosphatase"/>
    <property type="match status" value="1"/>
</dbReference>
<dbReference type="Gene3D" id="3.90.230.10">
    <property type="entry name" value="Creatinase/methionine aminopeptidase superfamily"/>
    <property type="match status" value="1"/>
</dbReference>
<keyword evidence="10" id="KW-0031">Aminopeptidase</keyword>
<keyword evidence="4" id="KW-0378">Hydrolase</keyword>